<reference evidence="2 3" key="1">
    <citation type="submission" date="2019-09" db="EMBL/GenBank/DDBJ databases">
        <authorList>
            <person name="Dittami M. S."/>
        </authorList>
    </citation>
    <scope>NUCLEOTIDE SEQUENCE [LARGE SCALE GENOMIC DNA]</scope>
    <source>
        <strain evidence="2">SPHINGO391</strain>
    </source>
</reference>
<accession>A0A5E8ACI1</accession>
<feature type="compositionally biased region" description="Basic residues" evidence="1">
    <location>
        <begin position="50"/>
        <end position="76"/>
    </location>
</feature>
<evidence type="ECO:0000313" key="3">
    <source>
        <dbReference type="Proteomes" id="UP000326857"/>
    </source>
</evidence>
<gene>
    <name evidence="2" type="ORF">SPHINGO391_510072</name>
</gene>
<dbReference type="AlphaFoldDB" id="A0A5E8ACI1"/>
<feature type="region of interest" description="Disordered" evidence="1">
    <location>
        <begin position="50"/>
        <end position="93"/>
    </location>
</feature>
<evidence type="ECO:0000313" key="2">
    <source>
        <dbReference type="EMBL" id="VVT29214.1"/>
    </source>
</evidence>
<evidence type="ECO:0000256" key="1">
    <source>
        <dbReference type="SAM" id="MobiDB-lite"/>
    </source>
</evidence>
<dbReference type="Proteomes" id="UP000326857">
    <property type="component" value="Unassembled WGS sequence"/>
</dbReference>
<sequence length="166" mass="19226">MHDVRHGVQDARPRRRFAAGRLGSVRRGRRRRRDIDRAWRGSDARRRIGARRRLDARRRHPAKGVRRRRPPHRQIARRRDPGRSGRLPRARPTRQCRRLLSAARFYLCRDRCKRNDINTQGALALSGVILAHTAGLGRVFGICGLAKLVFFWSDNSSCNIWTPTGP</sequence>
<protein>
    <submittedName>
        <fullName evidence="2">Uncharacterized protein</fullName>
    </submittedName>
</protein>
<proteinExistence type="predicted"/>
<organism evidence="2 3">
    <name type="scientific">Sphingomonas aurantiaca</name>
    <dbReference type="NCBI Taxonomy" id="185949"/>
    <lineage>
        <taxon>Bacteria</taxon>
        <taxon>Pseudomonadati</taxon>
        <taxon>Pseudomonadota</taxon>
        <taxon>Alphaproteobacteria</taxon>
        <taxon>Sphingomonadales</taxon>
        <taxon>Sphingomonadaceae</taxon>
        <taxon>Sphingomonas</taxon>
    </lineage>
</organism>
<dbReference type="EMBL" id="CABVLI010000047">
    <property type="protein sequence ID" value="VVT29214.1"/>
    <property type="molecule type" value="Genomic_DNA"/>
</dbReference>
<name>A0A5E8ACI1_9SPHN</name>